<dbReference type="Pfam" id="PF07729">
    <property type="entry name" value="FCD"/>
    <property type="match status" value="1"/>
</dbReference>
<dbReference type="SUPFAM" id="SSF46785">
    <property type="entry name" value="Winged helix' DNA-binding domain"/>
    <property type="match status" value="1"/>
</dbReference>
<dbReference type="InterPro" id="IPR011711">
    <property type="entry name" value="GntR_C"/>
</dbReference>
<dbReference type="Gene3D" id="1.20.120.530">
    <property type="entry name" value="GntR ligand-binding domain-like"/>
    <property type="match status" value="1"/>
</dbReference>
<evidence type="ECO:0000256" key="1">
    <source>
        <dbReference type="ARBA" id="ARBA00023015"/>
    </source>
</evidence>
<protein>
    <submittedName>
        <fullName evidence="5">DNA-binding transcriptional regulator, GntR family</fullName>
    </submittedName>
</protein>
<dbReference type="PANTHER" id="PTHR43537">
    <property type="entry name" value="TRANSCRIPTIONAL REGULATOR, GNTR FAMILY"/>
    <property type="match status" value="1"/>
</dbReference>
<dbReference type="RefSeq" id="WP_092833209.1">
    <property type="nucleotide sequence ID" value="NZ_FOVP01000001.1"/>
</dbReference>
<organism evidence="5 6">
    <name type="scientific">Roseovarius lutimaris</name>
    <dbReference type="NCBI Taxonomy" id="1005928"/>
    <lineage>
        <taxon>Bacteria</taxon>
        <taxon>Pseudomonadati</taxon>
        <taxon>Pseudomonadota</taxon>
        <taxon>Alphaproteobacteria</taxon>
        <taxon>Rhodobacterales</taxon>
        <taxon>Roseobacteraceae</taxon>
        <taxon>Roseovarius</taxon>
    </lineage>
</organism>
<dbReference type="GO" id="GO:0003677">
    <property type="term" value="F:DNA binding"/>
    <property type="evidence" value="ECO:0007669"/>
    <property type="project" value="UniProtKB-KW"/>
</dbReference>
<keyword evidence="3" id="KW-0804">Transcription</keyword>
<dbReference type="InterPro" id="IPR000524">
    <property type="entry name" value="Tscrpt_reg_HTH_GntR"/>
</dbReference>
<keyword evidence="1" id="KW-0805">Transcription regulation</keyword>
<dbReference type="InterPro" id="IPR036390">
    <property type="entry name" value="WH_DNA-bd_sf"/>
</dbReference>
<feature type="domain" description="HTH gntR-type" evidence="4">
    <location>
        <begin position="4"/>
        <end position="71"/>
    </location>
</feature>
<reference evidence="6" key="1">
    <citation type="submission" date="2016-10" db="EMBL/GenBank/DDBJ databases">
        <authorList>
            <person name="Varghese N."/>
            <person name="Submissions S."/>
        </authorList>
    </citation>
    <scope>NUCLEOTIDE SEQUENCE [LARGE SCALE GENOMIC DNA]</scope>
    <source>
        <strain evidence="6">DSM 28463</strain>
    </source>
</reference>
<dbReference type="OrthoDB" id="8638122at2"/>
<dbReference type="SUPFAM" id="SSF48008">
    <property type="entry name" value="GntR ligand-binding domain-like"/>
    <property type="match status" value="1"/>
</dbReference>
<keyword evidence="2 5" id="KW-0238">DNA-binding</keyword>
<evidence type="ECO:0000259" key="4">
    <source>
        <dbReference type="PROSITE" id="PS50949"/>
    </source>
</evidence>
<dbReference type="InterPro" id="IPR036388">
    <property type="entry name" value="WH-like_DNA-bd_sf"/>
</dbReference>
<dbReference type="PROSITE" id="PS50949">
    <property type="entry name" value="HTH_GNTR"/>
    <property type="match status" value="1"/>
</dbReference>
<dbReference type="PANTHER" id="PTHR43537:SF53">
    <property type="entry name" value="HTH-TYPE TRANSCRIPTIONAL REPRESSOR NANR"/>
    <property type="match status" value="1"/>
</dbReference>
<dbReference type="Proteomes" id="UP000198599">
    <property type="component" value="Unassembled WGS sequence"/>
</dbReference>
<dbReference type="InterPro" id="IPR008920">
    <property type="entry name" value="TF_FadR/GntR_C"/>
</dbReference>
<dbReference type="SMART" id="SM00895">
    <property type="entry name" value="FCD"/>
    <property type="match status" value="1"/>
</dbReference>
<evidence type="ECO:0000313" key="6">
    <source>
        <dbReference type="Proteomes" id="UP000198599"/>
    </source>
</evidence>
<name>A0A1I4YCF7_9RHOB</name>
<dbReference type="STRING" id="1005928.SAMN04487859_101102"/>
<dbReference type="Gene3D" id="1.10.10.10">
    <property type="entry name" value="Winged helix-like DNA-binding domain superfamily/Winged helix DNA-binding domain"/>
    <property type="match status" value="1"/>
</dbReference>
<evidence type="ECO:0000256" key="2">
    <source>
        <dbReference type="ARBA" id="ARBA00023125"/>
    </source>
</evidence>
<proteinExistence type="predicted"/>
<evidence type="ECO:0000313" key="5">
    <source>
        <dbReference type="EMBL" id="SFN35682.1"/>
    </source>
</evidence>
<evidence type="ECO:0000256" key="3">
    <source>
        <dbReference type="ARBA" id="ARBA00023163"/>
    </source>
</evidence>
<keyword evidence="6" id="KW-1185">Reference proteome</keyword>
<dbReference type="Pfam" id="PF00392">
    <property type="entry name" value="GntR"/>
    <property type="match status" value="1"/>
</dbReference>
<sequence length="234" mass="25825">MPAKDRKPALLAYLKRAILTTELRPGEDLDEVALCAKFGLSRTPVREVFRDLDGLGFVDLRENRGPRVADLSHTTLRDFFLAAPMVYGAILRLAARNAIPAQVEALRGAQDAFRAALRNKGAAERALANNRFHEITGDMAGNTYLLPSFKRLLIDHARIGMTFYQPQTNEMAANLSEASHHHDAIIAAIEAGDEAAAARLAEDHWNLSRHQIERFVMPKALDVPMGSFSRSSPA</sequence>
<dbReference type="EMBL" id="FOVP01000001">
    <property type="protein sequence ID" value="SFN35682.1"/>
    <property type="molecule type" value="Genomic_DNA"/>
</dbReference>
<dbReference type="SMART" id="SM00345">
    <property type="entry name" value="HTH_GNTR"/>
    <property type="match status" value="1"/>
</dbReference>
<accession>A0A1I4YCF7</accession>
<gene>
    <name evidence="5" type="ORF">SAMN04487859_101102</name>
</gene>
<dbReference type="GO" id="GO:0003700">
    <property type="term" value="F:DNA-binding transcription factor activity"/>
    <property type="evidence" value="ECO:0007669"/>
    <property type="project" value="InterPro"/>
</dbReference>
<dbReference type="AlphaFoldDB" id="A0A1I4YCF7"/>